<dbReference type="Proteomes" id="UP000095767">
    <property type="component" value="Unassembled WGS sequence"/>
</dbReference>
<organism evidence="1 2">
    <name type="scientific">Dichanthelium oligosanthes</name>
    <dbReference type="NCBI Taxonomy" id="888268"/>
    <lineage>
        <taxon>Eukaryota</taxon>
        <taxon>Viridiplantae</taxon>
        <taxon>Streptophyta</taxon>
        <taxon>Embryophyta</taxon>
        <taxon>Tracheophyta</taxon>
        <taxon>Spermatophyta</taxon>
        <taxon>Magnoliopsida</taxon>
        <taxon>Liliopsida</taxon>
        <taxon>Poales</taxon>
        <taxon>Poaceae</taxon>
        <taxon>PACMAD clade</taxon>
        <taxon>Panicoideae</taxon>
        <taxon>Panicodae</taxon>
        <taxon>Paniceae</taxon>
        <taxon>Dichantheliinae</taxon>
        <taxon>Dichanthelium</taxon>
    </lineage>
</organism>
<sequence>LQRKRGTFFSEYIAYYFAKPPEVSLCITKLLRASIAMWTFCLLAKRCHSPQSQPRTIHGQ</sequence>
<accession>A0A1E5VWF8</accession>
<evidence type="ECO:0000313" key="1">
    <source>
        <dbReference type="EMBL" id="OEL29450.1"/>
    </source>
</evidence>
<dbReference type="AlphaFoldDB" id="A0A1E5VWF8"/>
<keyword evidence="2" id="KW-1185">Reference proteome</keyword>
<feature type="non-terminal residue" evidence="1">
    <location>
        <position position="1"/>
    </location>
</feature>
<evidence type="ECO:0000313" key="2">
    <source>
        <dbReference type="Proteomes" id="UP000095767"/>
    </source>
</evidence>
<reference evidence="1 2" key="1">
    <citation type="submission" date="2016-09" db="EMBL/GenBank/DDBJ databases">
        <title>The draft genome of Dichanthelium oligosanthes: A C3 panicoid grass species.</title>
        <authorList>
            <person name="Studer A.J."/>
            <person name="Schnable J.C."/>
            <person name="Brutnell T.P."/>
        </authorList>
    </citation>
    <scope>NUCLEOTIDE SEQUENCE [LARGE SCALE GENOMIC DNA]</scope>
    <source>
        <strain evidence="2">cv. Kellogg 1175</strain>
        <tissue evidence="1">Leaf</tissue>
    </source>
</reference>
<proteinExistence type="predicted"/>
<name>A0A1E5VWF8_9POAL</name>
<protein>
    <submittedName>
        <fullName evidence="1">Uncharacterized protein</fullName>
    </submittedName>
</protein>
<gene>
    <name evidence="1" type="ORF">BAE44_0009531</name>
</gene>
<dbReference type="EMBL" id="LWDX02027590">
    <property type="protein sequence ID" value="OEL29450.1"/>
    <property type="molecule type" value="Genomic_DNA"/>
</dbReference>
<comment type="caution">
    <text evidence="1">The sequence shown here is derived from an EMBL/GenBank/DDBJ whole genome shotgun (WGS) entry which is preliminary data.</text>
</comment>